<dbReference type="EMBL" id="JAVHJO010000007">
    <property type="protein sequence ID" value="KAK6538448.1"/>
    <property type="molecule type" value="Genomic_DNA"/>
</dbReference>
<gene>
    <name evidence="1" type="ORF">TWF694_010033</name>
</gene>
<organism evidence="1 2">
    <name type="scientific">Orbilia ellipsospora</name>
    <dbReference type="NCBI Taxonomy" id="2528407"/>
    <lineage>
        <taxon>Eukaryota</taxon>
        <taxon>Fungi</taxon>
        <taxon>Dikarya</taxon>
        <taxon>Ascomycota</taxon>
        <taxon>Pezizomycotina</taxon>
        <taxon>Orbiliomycetes</taxon>
        <taxon>Orbiliales</taxon>
        <taxon>Orbiliaceae</taxon>
        <taxon>Orbilia</taxon>
    </lineage>
</organism>
<keyword evidence="2" id="KW-1185">Reference proteome</keyword>
<sequence>MTKGVMRHFSVEVIVGITQEQPLGGHLGGTVVVDGGFLWQQQGMSTSSMISGHGPSGVAHLMSGQPMNPVVTVVEAGQLGQADVVGGGVVVAHLSTTVVVEGVGHGQALFGQDGDRVVVDGGLV</sequence>
<comment type="caution">
    <text evidence="1">The sequence shown here is derived from an EMBL/GenBank/DDBJ whole genome shotgun (WGS) entry which is preliminary data.</text>
</comment>
<evidence type="ECO:0000313" key="2">
    <source>
        <dbReference type="Proteomes" id="UP001365542"/>
    </source>
</evidence>
<dbReference type="Proteomes" id="UP001365542">
    <property type="component" value="Unassembled WGS sequence"/>
</dbReference>
<protein>
    <submittedName>
        <fullName evidence="1">Uncharacterized protein</fullName>
    </submittedName>
</protein>
<name>A0AAV9X8P0_9PEZI</name>
<dbReference type="AlphaFoldDB" id="A0AAV9X8P0"/>
<accession>A0AAV9X8P0</accession>
<reference evidence="1 2" key="1">
    <citation type="submission" date="2019-10" db="EMBL/GenBank/DDBJ databases">
        <authorList>
            <person name="Palmer J.M."/>
        </authorList>
    </citation>
    <scope>NUCLEOTIDE SEQUENCE [LARGE SCALE GENOMIC DNA]</scope>
    <source>
        <strain evidence="1 2">TWF694</strain>
    </source>
</reference>
<evidence type="ECO:0000313" key="1">
    <source>
        <dbReference type="EMBL" id="KAK6538448.1"/>
    </source>
</evidence>
<proteinExistence type="predicted"/>